<evidence type="ECO:0000256" key="9">
    <source>
        <dbReference type="ARBA" id="ARBA00034078"/>
    </source>
</evidence>
<keyword evidence="3" id="KW-0001">2Fe-2S</keyword>
<keyword evidence="5 11" id="KW-1133">Transmembrane helix</keyword>
<feature type="transmembrane region" description="Helical" evidence="11">
    <location>
        <begin position="55"/>
        <end position="76"/>
    </location>
</feature>
<dbReference type="SUPFAM" id="SSF50022">
    <property type="entry name" value="ISP domain"/>
    <property type="match status" value="1"/>
</dbReference>
<proteinExistence type="inferred from homology"/>
<evidence type="ECO:0000256" key="7">
    <source>
        <dbReference type="ARBA" id="ARBA00023014"/>
    </source>
</evidence>
<feature type="domain" description="Rieske" evidence="12">
    <location>
        <begin position="236"/>
        <end position="332"/>
    </location>
</feature>
<dbReference type="EMBL" id="AP025637">
    <property type="protein sequence ID" value="BDG70514.1"/>
    <property type="molecule type" value="Genomic_DNA"/>
</dbReference>
<comment type="cofactor">
    <cofactor evidence="9">
        <name>[2Fe-2S] cluster</name>
        <dbReference type="ChEBI" id="CHEBI:190135"/>
    </cofactor>
</comment>
<dbReference type="PANTHER" id="PTHR21496:SF0">
    <property type="entry name" value="RIESKE DOMAIN-CONTAINING PROTEIN"/>
    <property type="match status" value="1"/>
</dbReference>
<dbReference type="Pfam" id="PF01794">
    <property type="entry name" value="Ferric_reduct"/>
    <property type="match status" value="1"/>
</dbReference>
<dbReference type="RefSeq" id="WP_244457840.1">
    <property type="nucleotide sequence ID" value="NZ_AP025637.1"/>
</dbReference>
<gene>
    <name evidence="13" type="ORF">Rmf_04430</name>
</gene>
<organism evidence="13 14">
    <name type="scientific">Roseomonas fluvialis</name>
    <dbReference type="NCBI Taxonomy" id="1750527"/>
    <lineage>
        <taxon>Bacteria</taxon>
        <taxon>Pseudomonadati</taxon>
        <taxon>Pseudomonadota</taxon>
        <taxon>Alphaproteobacteria</taxon>
        <taxon>Acetobacterales</taxon>
        <taxon>Roseomonadaceae</taxon>
        <taxon>Roseomonas</taxon>
    </lineage>
</organism>
<feature type="transmembrane region" description="Helical" evidence="11">
    <location>
        <begin position="16"/>
        <end position="35"/>
    </location>
</feature>
<accession>A0ABN6NVP7</accession>
<evidence type="ECO:0000313" key="14">
    <source>
        <dbReference type="Proteomes" id="UP000831327"/>
    </source>
</evidence>
<evidence type="ECO:0000256" key="3">
    <source>
        <dbReference type="ARBA" id="ARBA00022714"/>
    </source>
</evidence>
<keyword evidence="7" id="KW-0411">Iron-sulfur</keyword>
<keyword evidence="14" id="KW-1185">Reference proteome</keyword>
<keyword evidence="8 11" id="KW-0472">Membrane</keyword>
<dbReference type="Pfam" id="PF00355">
    <property type="entry name" value="Rieske"/>
    <property type="match status" value="1"/>
</dbReference>
<evidence type="ECO:0000256" key="5">
    <source>
        <dbReference type="ARBA" id="ARBA00022989"/>
    </source>
</evidence>
<dbReference type="PANTHER" id="PTHR21496">
    <property type="entry name" value="FERREDOXIN-RELATED"/>
    <property type="match status" value="1"/>
</dbReference>
<evidence type="ECO:0000256" key="2">
    <source>
        <dbReference type="ARBA" id="ARBA00022692"/>
    </source>
</evidence>
<comment type="subcellular location">
    <subcellularLocation>
        <location evidence="1">Membrane</location>
        <topology evidence="1">Multi-pass membrane protein</topology>
    </subcellularLocation>
</comment>
<evidence type="ECO:0000256" key="10">
    <source>
        <dbReference type="ARBA" id="ARBA00038001"/>
    </source>
</evidence>
<feature type="transmembrane region" description="Helical" evidence="11">
    <location>
        <begin position="130"/>
        <end position="152"/>
    </location>
</feature>
<dbReference type="PROSITE" id="PS51296">
    <property type="entry name" value="RIESKE"/>
    <property type="match status" value="1"/>
</dbReference>
<evidence type="ECO:0000256" key="1">
    <source>
        <dbReference type="ARBA" id="ARBA00004141"/>
    </source>
</evidence>
<dbReference type="InterPro" id="IPR017941">
    <property type="entry name" value="Rieske_2Fe-2S"/>
</dbReference>
<dbReference type="Proteomes" id="UP000831327">
    <property type="component" value="Chromosome"/>
</dbReference>
<evidence type="ECO:0000256" key="6">
    <source>
        <dbReference type="ARBA" id="ARBA00023004"/>
    </source>
</evidence>
<protein>
    <recommendedName>
        <fullName evidence="12">Rieske domain-containing protein</fullName>
    </recommendedName>
</protein>
<dbReference type="InterPro" id="IPR036922">
    <property type="entry name" value="Rieske_2Fe-2S_sf"/>
</dbReference>
<keyword evidence="4" id="KW-0479">Metal-binding</keyword>
<reference evidence="13 14" key="1">
    <citation type="journal article" date="2016" name="Microbes Environ.">
        <title>Phylogenetically diverse aerobic anoxygenic phototrophic bacteria isolated from epilithic biofilms in Tama river, Japan.</title>
        <authorList>
            <person name="Hirose S."/>
            <person name="Matsuura K."/>
            <person name="Haruta S."/>
        </authorList>
    </citation>
    <scope>NUCLEOTIDE SEQUENCE [LARGE SCALE GENOMIC DNA]</scope>
    <source>
        <strain evidence="13 14">S08</strain>
    </source>
</reference>
<evidence type="ECO:0000256" key="4">
    <source>
        <dbReference type="ARBA" id="ARBA00022723"/>
    </source>
</evidence>
<sequence>MSARHQPVSWTRAKKVYDLVLVAGVLLYLSAFLDIGQRLRDPATVLDAQSLAMKAYGSCAFILLTIALCIGPLARLDRRFLPLLYNRRHLGVVTFLVALSHALEVLGWHFDFSPTPRLVAMLSSEPAIGAAPGLPFVPMGVAALLILFVLAATSHDFWLGFLTPAVWKWLHMAIYPAYALVVAHVAFGQLQSATNPALALLVGGGAALVLGLHVAAGVKTWREDSAIAAAASEPPWLLVGAADAIPDGRGMTIRPPQGDKIAIFRDGNRVSAVTNLCAHQNGPLGEGLVVDGCITCPWHGFQYRLEDGCAPPPFTEKLATYNLRRVGDALWLDPRPNPPGTPVAPVILP</sequence>
<evidence type="ECO:0000259" key="12">
    <source>
        <dbReference type="PROSITE" id="PS51296"/>
    </source>
</evidence>
<feature type="transmembrane region" description="Helical" evidence="11">
    <location>
        <begin position="197"/>
        <end position="218"/>
    </location>
</feature>
<dbReference type="InterPro" id="IPR013130">
    <property type="entry name" value="Fe3_Rdtase_TM_dom"/>
</dbReference>
<dbReference type="CDD" id="cd03467">
    <property type="entry name" value="Rieske"/>
    <property type="match status" value="1"/>
</dbReference>
<keyword evidence="2 11" id="KW-0812">Transmembrane</keyword>
<name>A0ABN6NVP7_9PROT</name>
<evidence type="ECO:0000256" key="8">
    <source>
        <dbReference type="ARBA" id="ARBA00023136"/>
    </source>
</evidence>
<feature type="transmembrane region" description="Helical" evidence="11">
    <location>
        <begin position="88"/>
        <end position="110"/>
    </location>
</feature>
<comment type="similarity">
    <text evidence="10">Belongs to the bacterial ring-hydroxylating dioxygenase ferredoxin component family.</text>
</comment>
<evidence type="ECO:0000256" key="11">
    <source>
        <dbReference type="SAM" id="Phobius"/>
    </source>
</evidence>
<dbReference type="Gene3D" id="2.102.10.10">
    <property type="entry name" value="Rieske [2Fe-2S] iron-sulphur domain"/>
    <property type="match status" value="1"/>
</dbReference>
<evidence type="ECO:0000313" key="13">
    <source>
        <dbReference type="EMBL" id="BDG70514.1"/>
    </source>
</evidence>
<keyword evidence="6" id="KW-0408">Iron</keyword>